<sequence>MVAQYVGLDVSLELTSICVVDEEGRRVLATKAASDPDAIADALREAAGEFVRVGLEAGPLRYARKLVTLDQAAA</sequence>
<dbReference type="Proteomes" id="UP000585681">
    <property type="component" value="Unassembled WGS sequence"/>
</dbReference>
<keyword evidence="2" id="KW-1185">Reference proteome</keyword>
<reference evidence="1" key="1">
    <citation type="submission" date="2020-08" db="EMBL/GenBank/DDBJ databases">
        <title>Genomic Encyclopedia of Type Strains, Phase IV (KMG-IV): sequencing the most valuable type-strain genomes for metagenomic binning, comparative biology and taxonomic classification.</title>
        <authorList>
            <person name="Goeker M."/>
        </authorList>
    </citation>
    <scope>NUCLEOTIDE SEQUENCE [LARGE SCALE GENOMIC DNA]</scope>
    <source>
        <strain evidence="1">DSM 105040</strain>
    </source>
</reference>
<accession>A0A840CKM8</accession>
<organism evidence="1 2">
    <name type="scientific">Actibacterium naphthalenivorans</name>
    <dbReference type="NCBI Taxonomy" id="1614693"/>
    <lineage>
        <taxon>Bacteria</taxon>
        <taxon>Pseudomonadati</taxon>
        <taxon>Pseudomonadota</taxon>
        <taxon>Alphaproteobacteria</taxon>
        <taxon>Rhodobacterales</taxon>
        <taxon>Roseobacteraceae</taxon>
        <taxon>Actibacterium</taxon>
    </lineage>
</organism>
<comment type="caution">
    <text evidence="1">The sequence shown here is derived from an EMBL/GenBank/DDBJ whole genome shotgun (WGS) entry which is preliminary data.</text>
</comment>
<protein>
    <submittedName>
        <fullName evidence="1">Uncharacterized protein</fullName>
    </submittedName>
</protein>
<proteinExistence type="predicted"/>
<evidence type="ECO:0000313" key="1">
    <source>
        <dbReference type="EMBL" id="MBB4024078.1"/>
    </source>
</evidence>
<gene>
    <name evidence="1" type="ORF">GGR17_003918</name>
</gene>
<name>A0A840CKM8_9RHOB</name>
<dbReference type="RefSeq" id="WP_054540568.1">
    <property type="nucleotide sequence ID" value="NZ_JACIEQ010000020.1"/>
</dbReference>
<dbReference type="AlphaFoldDB" id="A0A840CKM8"/>
<evidence type="ECO:0000313" key="2">
    <source>
        <dbReference type="Proteomes" id="UP000585681"/>
    </source>
</evidence>
<dbReference type="EMBL" id="JACIEQ010000020">
    <property type="protein sequence ID" value="MBB4024078.1"/>
    <property type="molecule type" value="Genomic_DNA"/>
</dbReference>